<dbReference type="AlphaFoldDB" id="A0A4R7V647"/>
<feature type="domain" description="HTH luxR-type" evidence="4">
    <location>
        <begin position="81"/>
        <end position="146"/>
    </location>
</feature>
<dbReference type="EMBL" id="SOCP01000014">
    <property type="protein sequence ID" value="TDV44294.1"/>
    <property type="molecule type" value="Genomic_DNA"/>
</dbReference>
<comment type="caution">
    <text evidence="5">The sequence shown here is derived from an EMBL/GenBank/DDBJ whole genome shotgun (WGS) entry which is preliminary data.</text>
</comment>
<dbReference type="SUPFAM" id="SSF46894">
    <property type="entry name" value="C-terminal effector domain of the bipartite response regulators"/>
    <property type="match status" value="1"/>
</dbReference>
<dbReference type="InterPro" id="IPR016032">
    <property type="entry name" value="Sig_transdc_resp-reg_C-effctor"/>
</dbReference>
<dbReference type="InterPro" id="IPR000792">
    <property type="entry name" value="Tscrpt_reg_LuxR_C"/>
</dbReference>
<protein>
    <submittedName>
        <fullName evidence="5">Regulatory LuxR family protein</fullName>
    </submittedName>
</protein>
<proteinExistence type="predicted"/>
<evidence type="ECO:0000256" key="1">
    <source>
        <dbReference type="ARBA" id="ARBA00023015"/>
    </source>
</evidence>
<dbReference type="CDD" id="cd06170">
    <property type="entry name" value="LuxR_C_like"/>
    <property type="match status" value="1"/>
</dbReference>
<evidence type="ECO:0000256" key="3">
    <source>
        <dbReference type="ARBA" id="ARBA00023163"/>
    </source>
</evidence>
<accession>A0A4R7V647</accession>
<evidence type="ECO:0000259" key="4">
    <source>
        <dbReference type="PROSITE" id="PS50043"/>
    </source>
</evidence>
<dbReference type="RefSeq" id="WP_133906719.1">
    <property type="nucleotide sequence ID" value="NZ_SOCP01000014.1"/>
</dbReference>
<dbReference type="PROSITE" id="PS50043">
    <property type="entry name" value="HTH_LUXR_2"/>
    <property type="match status" value="1"/>
</dbReference>
<evidence type="ECO:0000256" key="2">
    <source>
        <dbReference type="ARBA" id="ARBA00023125"/>
    </source>
</evidence>
<dbReference type="PRINTS" id="PR00038">
    <property type="entry name" value="HTHLUXR"/>
</dbReference>
<organism evidence="5 6">
    <name type="scientific">Actinophytocola oryzae</name>
    <dbReference type="NCBI Taxonomy" id="502181"/>
    <lineage>
        <taxon>Bacteria</taxon>
        <taxon>Bacillati</taxon>
        <taxon>Actinomycetota</taxon>
        <taxon>Actinomycetes</taxon>
        <taxon>Pseudonocardiales</taxon>
        <taxon>Pseudonocardiaceae</taxon>
    </lineage>
</organism>
<dbReference type="Proteomes" id="UP000294927">
    <property type="component" value="Unassembled WGS sequence"/>
</dbReference>
<keyword evidence="6" id="KW-1185">Reference proteome</keyword>
<dbReference type="GO" id="GO:0006355">
    <property type="term" value="P:regulation of DNA-templated transcription"/>
    <property type="evidence" value="ECO:0007669"/>
    <property type="project" value="InterPro"/>
</dbReference>
<keyword evidence="2" id="KW-0238">DNA-binding</keyword>
<name>A0A4R7V647_9PSEU</name>
<keyword evidence="1" id="KW-0805">Transcription regulation</keyword>
<gene>
    <name evidence="5" type="ORF">CLV71_114204</name>
</gene>
<dbReference type="GO" id="GO:0003677">
    <property type="term" value="F:DNA binding"/>
    <property type="evidence" value="ECO:0007669"/>
    <property type="project" value="UniProtKB-KW"/>
</dbReference>
<dbReference type="OrthoDB" id="2878275at2"/>
<sequence>MSQFTDRRRNQGRRAGDLRNTQLLRAVGADLTHLRREVESARTDRDVPATLRRRLELIDRELSRLARMTDAATEPPEPTETHRLAAGLTQREWQCLGLMVHGLNTRAMAERLTVSDATVRTHVQSVLAKLGVNSRLEAVALTVRDGLVPPSPPELGLPA</sequence>
<dbReference type="PANTHER" id="PTHR44688:SF16">
    <property type="entry name" value="DNA-BINDING TRANSCRIPTIONAL ACTIVATOR DEVR_DOSR"/>
    <property type="match status" value="1"/>
</dbReference>
<dbReference type="Pfam" id="PF00196">
    <property type="entry name" value="GerE"/>
    <property type="match status" value="1"/>
</dbReference>
<dbReference type="SMART" id="SM00421">
    <property type="entry name" value="HTH_LUXR"/>
    <property type="match status" value="1"/>
</dbReference>
<evidence type="ECO:0000313" key="6">
    <source>
        <dbReference type="Proteomes" id="UP000294927"/>
    </source>
</evidence>
<dbReference type="Gene3D" id="1.10.10.10">
    <property type="entry name" value="Winged helix-like DNA-binding domain superfamily/Winged helix DNA-binding domain"/>
    <property type="match status" value="1"/>
</dbReference>
<evidence type="ECO:0000313" key="5">
    <source>
        <dbReference type="EMBL" id="TDV44294.1"/>
    </source>
</evidence>
<dbReference type="PANTHER" id="PTHR44688">
    <property type="entry name" value="DNA-BINDING TRANSCRIPTIONAL ACTIVATOR DEVR_DOSR"/>
    <property type="match status" value="1"/>
</dbReference>
<reference evidence="5 6" key="1">
    <citation type="submission" date="2019-03" db="EMBL/GenBank/DDBJ databases">
        <title>Genomic Encyclopedia of Archaeal and Bacterial Type Strains, Phase II (KMG-II): from individual species to whole genera.</title>
        <authorList>
            <person name="Goeker M."/>
        </authorList>
    </citation>
    <scope>NUCLEOTIDE SEQUENCE [LARGE SCALE GENOMIC DNA]</scope>
    <source>
        <strain evidence="5 6">DSM 45499</strain>
    </source>
</reference>
<keyword evidence="3" id="KW-0804">Transcription</keyword>
<dbReference type="InterPro" id="IPR036388">
    <property type="entry name" value="WH-like_DNA-bd_sf"/>
</dbReference>